<accession>E2AF17</accession>
<gene>
    <name evidence="2" type="ORF">EAG_10510</name>
</gene>
<dbReference type="AlphaFoldDB" id="E2AF17"/>
<dbReference type="GO" id="GO:0099518">
    <property type="term" value="P:vesicle cytoskeletal trafficking"/>
    <property type="evidence" value="ECO:0007669"/>
    <property type="project" value="TreeGrafter"/>
</dbReference>
<keyword evidence="3" id="KW-1185">Reference proteome</keyword>
<evidence type="ECO:0000313" key="2">
    <source>
        <dbReference type="EMBL" id="EFN67972.1"/>
    </source>
</evidence>
<keyword evidence="1" id="KW-0175">Coiled coil</keyword>
<dbReference type="PANTHER" id="PTHR18911">
    <property type="entry name" value="CTCL TUMOR ANTIGEN HD-CL-01"/>
    <property type="match status" value="1"/>
</dbReference>
<feature type="coiled-coil region" evidence="1">
    <location>
        <begin position="303"/>
        <end position="551"/>
    </location>
</feature>
<dbReference type="OMA" id="TLSNGMC"/>
<evidence type="ECO:0000256" key="1">
    <source>
        <dbReference type="SAM" id="Coils"/>
    </source>
</evidence>
<dbReference type="InParanoid" id="E2AF17"/>
<dbReference type="InterPro" id="IPR038830">
    <property type="entry name" value="CCDC186"/>
</dbReference>
<name>E2AF17_CAMFO</name>
<dbReference type="GO" id="GO:0031267">
    <property type="term" value="F:small GTPase binding"/>
    <property type="evidence" value="ECO:0007669"/>
    <property type="project" value="TreeGrafter"/>
</dbReference>
<dbReference type="OrthoDB" id="5583482at2759"/>
<dbReference type="FunCoup" id="E2AF17">
    <property type="interactions" value="933"/>
</dbReference>
<dbReference type="GO" id="GO:0005802">
    <property type="term" value="C:trans-Golgi network"/>
    <property type="evidence" value="ECO:0007669"/>
    <property type="project" value="TreeGrafter"/>
</dbReference>
<evidence type="ECO:0000313" key="3">
    <source>
        <dbReference type="Proteomes" id="UP000000311"/>
    </source>
</evidence>
<reference evidence="2 3" key="1">
    <citation type="journal article" date="2010" name="Science">
        <title>Genomic comparison of the ants Camponotus floridanus and Harpegnathos saltator.</title>
        <authorList>
            <person name="Bonasio R."/>
            <person name="Zhang G."/>
            <person name="Ye C."/>
            <person name="Mutti N.S."/>
            <person name="Fang X."/>
            <person name="Qin N."/>
            <person name="Donahue G."/>
            <person name="Yang P."/>
            <person name="Li Q."/>
            <person name="Li C."/>
            <person name="Zhang P."/>
            <person name="Huang Z."/>
            <person name="Berger S.L."/>
            <person name="Reinberg D."/>
            <person name="Wang J."/>
            <person name="Liebig J."/>
        </authorList>
    </citation>
    <scope>NUCLEOTIDE SEQUENCE [LARGE SCALE GENOMIC DNA]</scope>
    <source>
        <strain evidence="3">C129</strain>
    </source>
</reference>
<feature type="coiled-coil region" evidence="1">
    <location>
        <begin position="601"/>
        <end position="685"/>
    </location>
</feature>
<protein>
    <submittedName>
        <fullName evidence="2">Uncharacterized protein C10orf118</fullName>
    </submittedName>
</protein>
<proteinExistence type="predicted"/>
<organism evidence="3">
    <name type="scientific">Camponotus floridanus</name>
    <name type="common">Florida carpenter ant</name>
    <dbReference type="NCBI Taxonomy" id="104421"/>
    <lineage>
        <taxon>Eukaryota</taxon>
        <taxon>Metazoa</taxon>
        <taxon>Ecdysozoa</taxon>
        <taxon>Arthropoda</taxon>
        <taxon>Hexapoda</taxon>
        <taxon>Insecta</taxon>
        <taxon>Pterygota</taxon>
        <taxon>Neoptera</taxon>
        <taxon>Endopterygota</taxon>
        <taxon>Hymenoptera</taxon>
        <taxon>Apocrita</taxon>
        <taxon>Aculeata</taxon>
        <taxon>Formicoidea</taxon>
        <taxon>Formicidae</taxon>
        <taxon>Formicinae</taxon>
        <taxon>Camponotus</taxon>
    </lineage>
</organism>
<dbReference type="EMBL" id="GL438984">
    <property type="protein sequence ID" value="EFN67972.1"/>
    <property type="molecule type" value="Genomic_DNA"/>
</dbReference>
<feature type="coiled-coil region" evidence="1">
    <location>
        <begin position="206"/>
        <end position="267"/>
    </location>
</feature>
<dbReference type="STRING" id="104421.E2AF17"/>
<sequence length="862" mass="100197">MEKALLPQHLAMKYNHISKSFETNTMMGFYTNNEPFLKDVIGKTGLDTDLTTNASNSHMTNCIVIPDHDTNKDKLDSITNSEIDENLSTCIKENLSTCIKENKISDNLENAERQLHNNFKNKVLNEEEYIFQKNDVDRLDYNINEQALGDVLSEINENKNNFLHKEKLHNNMHEKDSTNPTTLAESNILKLGSLERPLHLTLLEDYTNLKLKNEKLLERIEHLEKSNRLNKSLCETQTSTDTFILQIENLEKTINKLTADLNTSLDMQEALKKECLAINKEKEDMVMRYATSEKQVIDSQRAKDCAERKVKDLLKDQELLQNKLRQTQGERTRICNIMDGKCREITDLQKEIERLKEDTKMKETKLKWTQNKLMTEMDLQKDTQQKLDKALMRINDMKEECEQIRRETQESFRKFQQSEENKAVTLDQQLKEHQARLILERHVTEDKETLRLQLQKELEILKSKQQNLIEENNKLSLKVQESEKARLHNANNLSNLKIVANQRQEQITELLNKVSQLEALKLQLQHKEECLASAETQILQLRSANEELQFDMQACRQKEADMLDFTQKLTDKNVRLQSEFIAIQTKVSDLESEHGPLHDCINELTNKIKVLEEDLMQERKKRREECEILAKHVAEQTQRAQNFAQKLEDSQGENAVLKRKHQISIKEMTRELQQCRRKLEMFEAASPSNSLDITSRTGSNTSLTGDTLNGALSDNNANSDHIYSIEANKQVLMDRIIKLQKINVKRAEKLDFLEEHTQTLVEELQKKTKIIQNYILHQDFGALACNERDKYKAELARHGGIMASVYNHRVSDENMTLELSLEINQKLQAVLEDALLKNITLKDNIDTLGKEIAKLTMQHQQK</sequence>
<dbReference type="Proteomes" id="UP000000311">
    <property type="component" value="Unassembled WGS sequence"/>
</dbReference>
<dbReference type="PANTHER" id="PTHR18911:SF5">
    <property type="entry name" value="COILED-COIL DOMAIN-CONTAINING PROTEIN 186"/>
    <property type="match status" value="1"/>
</dbReference>